<evidence type="ECO:0000256" key="1">
    <source>
        <dbReference type="ARBA" id="ARBA00022603"/>
    </source>
</evidence>
<keyword evidence="2" id="KW-0808">Transferase</keyword>
<sequence>MKKMKTDYRTSHQNKEASRIYDEVLYKQGTYDDALWKEEQRVLEHELVLLRNHAQTISLLDFATGTGRVLSFLESRVEYATGVDIAEEMLERARQVVQKAKLVHADITRADALGGETFDLITAFRFFLNAEPALRNEAIALLAQKLRDEESVLIFNMHGNLWSHRVFTKFLLRLRGKHLSAATCREAIALAERHGLQVVRWYGFGVLPKIIYRVIGSSFARHLDGFFSSIPGARHISYDLVFVCKKKKATGNI</sequence>
<dbReference type="GO" id="GO:0032259">
    <property type="term" value="P:methylation"/>
    <property type="evidence" value="ECO:0007669"/>
    <property type="project" value="UniProtKB-KW"/>
</dbReference>
<dbReference type="Gene3D" id="3.40.50.150">
    <property type="entry name" value="Vaccinia Virus protein VP39"/>
    <property type="match status" value="1"/>
</dbReference>
<dbReference type="PANTHER" id="PTHR43861">
    <property type="entry name" value="TRANS-ACONITATE 2-METHYLTRANSFERASE-RELATED"/>
    <property type="match status" value="1"/>
</dbReference>
<dbReference type="InterPro" id="IPR041698">
    <property type="entry name" value="Methyltransf_25"/>
</dbReference>
<dbReference type="STRING" id="1802128.A3H64_02030"/>
<evidence type="ECO:0000256" key="2">
    <source>
        <dbReference type="ARBA" id="ARBA00022679"/>
    </source>
</evidence>
<accession>A0A1G2H1V9</accession>
<dbReference type="Pfam" id="PF13649">
    <property type="entry name" value="Methyltransf_25"/>
    <property type="match status" value="1"/>
</dbReference>
<dbReference type="AlphaFoldDB" id="A0A1G2H1V9"/>
<dbReference type="Proteomes" id="UP000178186">
    <property type="component" value="Unassembled WGS sequence"/>
</dbReference>
<dbReference type="InterPro" id="IPR029063">
    <property type="entry name" value="SAM-dependent_MTases_sf"/>
</dbReference>
<comment type="caution">
    <text evidence="4">The sequence shown here is derived from an EMBL/GenBank/DDBJ whole genome shotgun (WGS) entry which is preliminary data.</text>
</comment>
<evidence type="ECO:0000313" key="5">
    <source>
        <dbReference type="Proteomes" id="UP000178186"/>
    </source>
</evidence>
<evidence type="ECO:0000313" key="4">
    <source>
        <dbReference type="EMBL" id="OGZ56443.1"/>
    </source>
</evidence>
<evidence type="ECO:0000259" key="3">
    <source>
        <dbReference type="Pfam" id="PF13649"/>
    </source>
</evidence>
<proteinExistence type="predicted"/>
<feature type="domain" description="Methyltransferase" evidence="3">
    <location>
        <begin position="60"/>
        <end position="146"/>
    </location>
</feature>
<dbReference type="PANTHER" id="PTHR43861:SF1">
    <property type="entry name" value="TRANS-ACONITATE 2-METHYLTRANSFERASE"/>
    <property type="match status" value="1"/>
</dbReference>
<organism evidence="4 5">
    <name type="scientific">Candidatus Ryanbacteria bacterium RIFCSPLOWO2_02_FULL_45_11c</name>
    <dbReference type="NCBI Taxonomy" id="1802128"/>
    <lineage>
        <taxon>Bacteria</taxon>
        <taxon>Candidatus Ryaniibacteriota</taxon>
    </lineage>
</organism>
<dbReference type="CDD" id="cd02440">
    <property type="entry name" value="AdoMet_MTases"/>
    <property type="match status" value="1"/>
</dbReference>
<dbReference type="SUPFAM" id="SSF53335">
    <property type="entry name" value="S-adenosyl-L-methionine-dependent methyltransferases"/>
    <property type="match status" value="1"/>
</dbReference>
<dbReference type="GO" id="GO:0008168">
    <property type="term" value="F:methyltransferase activity"/>
    <property type="evidence" value="ECO:0007669"/>
    <property type="project" value="UniProtKB-KW"/>
</dbReference>
<name>A0A1G2H1V9_9BACT</name>
<keyword evidence="1" id="KW-0489">Methyltransferase</keyword>
<dbReference type="EMBL" id="MHNY01000012">
    <property type="protein sequence ID" value="OGZ56443.1"/>
    <property type="molecule type" value="Genomic_DNA"/>
</dbReference>
<reference evidence="4 5" key="1">
    <citation type="journal article" date="2016" name="Nat. Commun.">
        <title>Thousands of microbial genomes shed light on interconnected biogeochemical processes in an aquifer system.</title>
        <authorList>
            <person name="Anantharaman K."/>
            <person name="Brown C.T."/>
            <person name="Hug L.A."/>
            <person name="Sharon I."/>
            <person name="Castelle C.J."/>
            <person name="Probst A.J."/>
            <person name="Thomas B.C."/>
            <person name="Singh A."/>
            <person name="Wilkins M.J."/>
            <person name="Karaoz U."/>
            <person name="Brodie E.L."/>
            <person name="Williams K.H."/>
            <person name="Hubbard S.S."/>
            <person name="Banfield J.F."/>
        </authorList>
    </citation>
    <scope>NUCLEOTIDE SEQUENCE [LARGE SCALE GENOMIC DNA]</scope>
</reference>
<gene>
    <name evidence="4" type="ORF">A3H64_02030</name>
</gene>
<protein>
    <recommendedName>
        <fullName evidence="3">Methyltransferase domain-containing protein</fullName>
    </recommendedName>
</protein>